<evidence type="ECO:0000259" key="12">
    <source>
        <dbReference type="Pfam" id="PF04577"/>
    </source>
</evidence>
<evidence type="ECO:0000256" key="3">
    <source>
        <dbReference type="ARBA" id="ARBA00022679"/>
    </source>
</evidence>
<dbReference type="GO" id="GO:0005788">
    <property type="term" value="C:endoplasmic reticulum lumen"/>
    <property type="evidence" value="ECO:0007669"/>
    <property type="project" value="TreeGrafter"/>
</dbReference>
<comment type="catalytic activity">
    <reaction evidence="9">
        <text>L-seryl-[protein] + UDP-N-acetyl-alpha-D-glucosamine = 3-O-(N-acetyl-beta-D-glucosaminyl)-L-seryl-[protein] + UDP + H(+)</text>
        <dbReference type="Rhea" id="RHEA:48904"/>
        <dbReference type="Rhea" id="RHEA-COMP:9863"/>
        <dbReference type="Rhea" id="RHEA-COMP:12251"/>
        <dbReference type="ChEBI" id="CHEBI:15378"/>
        <dbReference type="ChEBI" id="CHEBI:29999"/>
        <dbReference type="ChEBI" id="CHEBI:57705"/>
        <dbReference type="ChEBI" id="CHEBI:58223"/>
        <dbReference type="ChEBI" id="CHEBI:90838"/>
        <dbReference type="EC" id="2.4.1.255"/>
    </reaction>
</comment>
<organism evidence="14">
    <name type="scientific">Dissoconium aciculare CBS 342.82</name>
    <dbReference type="NCBI Taxonomy" id="1314786"/>
    <lineage>
        <taxon>Eukaryota</taxon>
        <taxon>Fungi</taxon>
        <taxon>Dikarya</taxon>
        <taxon>Ascomycota</taxon>
        <taxon>Pezizomycotina</taxon>
        <taxon>Dothideomycetes</taxon>
        <taxon>Dothideomycetidae</taxon>
        <taxon>Mycosphaerellales</taxon>
        <taxon>Dissoconiaceae</taxon>
        <taxon>Dissoconium</taxon>
    </lineage>
</organism>
<dbReference type="Proteomes" id="UP000504637">
    <property type="component" value="Unplaced"/>
</dbReference>
<dbReference type="RefSeq" id="XP_033461481.1">
    <property type="nucleotide sequence ID" value="XM_033606367.1"/>
</dbReference>
<evidence type="ECO:0000256" key="11">
    <source>
        <dbReference type="SAM" id="Phobius"/>
    </source>
</evidence>
<evidence type="ECO:0000256" key="2">
    <source>
        <dbReference type="ARBA" id="ARBA00022676"/>
    </source>
</evidence>
<evidence type="ECO:0000313" key="13">
    <source>
        <dbReference type="Proteomes" id="UP000504637"/>
    </source>
</evidence>
<evidence type="ECO:0000313" key="14">
    <source>
        <dbReference type="RefSeq" id="XP_033461481.1"/>
    </source>
</evidence>
<gene>
    <name evidence="14" type="ORF">K489DRAFT_387905</name>
</gene>
<keyword evidence="2" id="KW-0328">Glycosyltransferase</keyword>
<name>A0A6J3M8W7_9PEZI</name>
<keyword evidence="3" id="KW-0808">Transferase</keyword>
<evidence type="ECO:0000256" key="1">
    <source>
        <dbReference type="ARBA" id="ARBA00011970"/>
    </source>
</evidence>
<evidence type="ECO:0000256" key="8">
    <source>
        <dbReference type="ARBA" id="ARBA00042574"/>
    </source>
</evidence>
<dbReference type="InterPro" id="IPR007657">
    <property type="entry name" value="Glycosyltransferase_61"/>
</dbReference>
<evidence type="ECO:0000256" key="7">
    <source>
        <dbReference type="ARBA" id="ARBA00040944"/>
    </source>
</evidence>
<keyword evidence="11" id="KW-0812">Transmembrane</keyword>
<evidence type="ECO:0000256" key="10">
    <source>
        <dbReference type="ARBA" id="ARBA00049432"/>
    </source>
</evidence>
<dbReference type="InterPro" id="IPR049625">
    <property type="entry name" value="Glyco_transf_61_cat"/>
</dbReference>
<keyword evidence="11" id="KW-1133">Transmembrane helix</keyword>
<evidence type="ECO:0000256" key="5">
    <source>
        <dbReference type="ARBA" id="ARBA00022824"/>
    </source>
</evidence>
<dbReference type="GeneID" id="54364167"/>
<feature type="domain" description="Glycosyltransferase 61 catalytic" evidence="12">
    <location>
        <begin position="311"/>
        <end position="391"/>
    </location>
</feature>
<keyword evidence="6" id="KW-0325">Glycoprotein</keyword>
<reference evidence="14" key="2">
    <citation type="submission" date="2020-04" db="EMBL/GenBank/DDBJ databases">
        <authorList>
            <consortium name="NCBI Genome Project"/>
        </authorList>
    </citation>
    <scope>NUCLEOTIDE SEQUENCE</scope>
    <source>
        <strain evidence="14">CBS 342.82</strain>
    </source>
</reference>
<dbReference type="Pfam" id="PF04577">
    <property type="entry name" value="Glyco_transf_61"/>
    <property type="match status" value="1"/>
</dbReference>
<keyword evidence="11" id="KW-0472">Membrane</keyword>
<keyword evidence="13" id="KW-1185">Reference proteome</keyword>
<protein>
    <recommendedName>
        <fullName evidence="7">EGF domain-specific O-linked N-acetylglucosamine transferase</fullName>
        <ecNumber evidence="1">2.4.1.255</ecNumber>
    </recommendedName>
    <alternativeName>
        <fullName evidence="8">Extracellular O-linked N-acetylglucosamine transferase</fullName>
    </alternativeName>
</protein>
<feature type="transmembrane region" description="Helical" evidence="11">
    <location>
        <begin position="12"/>
        <end position="31"/>
    </location>
</feature>
<dbReference type="AlphaFoldDB" id="A0A6J3M8W7"/>
<keyword evidence="5" id="KW-0256">Endoplasmic reticulum</keyword>
<dbReference type="PANTHER" id="PTHR20961:SF148">
    <property type="entry name" value="EGF DOMAIN-SPECIFIC O-LINKED N-ACETYLGLUCOSAMINE TRANSFERASE"/>
    <property type="match status" value="1"/>
</dbReference>
<reference evidence="14" key="1">
    <citation type="submission" date="2020-01" db="EMBL/GenBank/DDBJ databases">
        <authorList>
            <consortium name="DOE Joint Genome Institute"/>
            <person name="Haridas S."/>
            <person name="Albert R."/>
            <person name="Binder M."/>
            <person name="Bloem J."/>
            <person name="Labutti K."/>
            <person name="Salamov A."/>
            <person name="Andreopoulos B."/>
            <person name="Baker S.E."/>
            <person name="Barry K."/>
            <person name="Bills G."/>
            <person name="Bluhm B.H."/>
            <person name="Cannon C."/>
            <person name="Castanera R."/>
            <person name="Culley D.E."/>
            <person name="Daum C."/>
            <person name="Ezra D."/>
            <person name="Gonzalez J.B."/>
            <person name="Henrissat B."/>
            <person name="Kuo A."/>
            <person name="Liang C."/>
            <person name="Lipzen A."/>
            <person name="Lutzoni F."/>
            <person name="Magnuson J."/>
            <person name="Mondo S."/>
            <person name="Nolan M."/>
            <person name="Ohm R."/>
            <person name="Pangilinan J."/>
            <person name="Park H.-J."/>
            <person name="Ramirez L."/>
            <person name="Alfaro M."/>
            <person name="Sun H."/>
            <person name="Tritt A."/>
            <person name="Yoshinaga Y."/>
            <person name="Zwiers L.-H."/>
            <person name="Turgeon B.G."/>
            <person name="Goodwin S.B."/>
            <person name="Spatafora J.W."/>
            <person name="Crous P.W."/>
            <person name="Grigoriev I.V."/>
        </authorList>
    </citation>
    <scope>NUCLEOTIDE SEQUENCE</scope>
    <source>
        <strain evidence="14">CBS 342.82</strain>
    </source>
</reference>
<evidence type="ECO:0000256" key="6">
    <source>
        <dbReference type="ARBA" id="ARBA00023180"/>
    </source>
</evidence>
<dbReference type="GO" id="GO:0097363">
    <property type="term" value="F:protein O-acetylglucosaminyltransferase activity"/>
    <property type="evidence" value="ECO:0007669"/>
    <property type="project" value="UniProtKB-EC"/>
</dbReference>
<dbReference type="EC" id="2.4.1.255" evidence="1"/>
<accession>A0A6J3M8W7</accession>
<dbReference type="PANTHER" id="PTHR20961">
    <property type="entry name" value="GLYCOSYLTRANSFERASE"/>
    <property type="match status" value="1"/>
</dbReference>
<comment type="catalytic activity">
    <reaction evidence="10">
        <text>L-threonyl-[protein] + UDP-N-acetyl-alpha-D-glucosamine = 3-O-(N-acetyl-beta-D-glucosaminyl)-L-threonyl-[protein] + UDP + H(+)</text>
        <dbReference type="Rhea" id="RHEA:48908"/>
        <dbReference type="Rhea" id="RHEA-COMP:11060"/>
        <dbReference type="Rhea" id="RHEA-COMP:12252"/>
        <dbReference type="ChEBI" id="CHEBI:15378"/>
        <dbReference type="ChEBI" id="CHEBI:30013"/>
        <dbReference type="ChEBI" id="CHEBI:57705"/>
        <dbReference type="ChEBI" id="CHEBI:58223"/>
        <dbReference type="ChEBI" id="CHEBI:90840"/>
        <dbReference type="EC" id="2.4.1.255"/>
    </reaction>
</comment>
<evidence type="ECO:0000256" key="9">
    <source>
        <dbReference type="ARBA" id="ARBA00048317"/>
    </source>
</evidence>
<proteinExistence type="predicted"/>
<keyword evidence="4" id="KW-0732">Signal</keyword>
<dbReference type="OrthoDB" id="529273at2759"/>
<evidence type="ECO:0000256" key="4">
    <source>
        <dbReference type="ARBA" id="ARBA00022729"/>
    </source>
</evidence>
<sequence>MTRSSAFLAGRAQMRIVVITAILISLLLLSYTTSPIIVKHVDPWITYEPTIHDADPTDSCSERFGLGYLRRLGENAVEHCSSNSTSRFSCFSYTTRDDRIDSFCYGSPAMIEDGRVGLACDARDWDEEPIDGEVQHLESMEEYWYNTGVRPVLNGAVDLHRPDLPVTSDAPPRTYLLVQREGTVANLWHTLMQVMSLGLSIDILRNTSDPKTGAAYLSSADLKNTQILITDDHAEGPFWNIWQMYADLPMLRLRNISSDLTESKMVIPLPGASNTLWEGDWTELTCERSALLNGFVRRVLNFYHLGDEPAKSPTLRLTFIDRQGSRKLQHQAVHFSNLQSAFPDVEIQLVDFANITFAEQLQLIRKTDILVGVHGAGLTHEFFLPINSTVVEIQPPDMNHRGFFNMATFLGHEYFRVAGHDFEYEGRKGDWHDDDIAVDENWLLDAVEAAIAATRRLRS</sequence>
<reference evidence="14" key="3">
    <citation type="submission" date="2025-08" db="UniProtKB">
        <authorList>
            <consortium name="RefSeq"/>
        </authorList>
    </citation>
    <scope>IDENTIFICATION</scope>
    <source>
        <strain evidence="14">CBS 342.82</strain>
    </source>
</reference>